<evidence type="ECO:0000313" key="2">
    <source>
        <dbReference type="EMBL" id="KAE9389509.1"/>
    </source>
</evidence>
<evidence type="ECO:0000256" key="1">
    <source>
        <dbReference type="SAM" id="MobiDB-lite"/>
    </source>
</evidence>
<evidence type="ECO:0000313" key="3">
    <source>
        <dbReference type="Proteomes" id="UP000799118"/>
    </source>
</evidence>
<sequence>MTETHLAICRQMGVDGEPANSSLSMEGMSAVSSKTFLAKHLPLPADNGEVVAGESDPMNVDAEPILSRSQSPALSKTEVPMVNSLQSSTSSTSTSFPVCPTHSRQQSIPTLKKVTAKLTRPQPQVPLAEPSLIDLLAAVPTAR</sequence>
<proteinExistence type="predicted"/>
<name>A0A6A4GUL5_9AGAR</name>
<reference evidence="2" key="1">
    <citation type="journal article" date="2019" name="Environ. Microbiol.">
        <title>Fungal ecological strategies reflected in gene transcription - a case study of two litter decomposers.</title>
        <authorList>
            <person name="Barbi F."/>
            <person name="Kohler A."/>
            <person name="Barry K."/>
            <person name="Baskaran P."/>
            <person name="Daum C."/>
            <person name="Fauchery L."/>
            <person name="Ihrmark K."/>
            <person name="Kuo A."/>
            <person name="LaButti K."/>
            <person name="Lipzen A."/>
            <person name="Morin E."/>
            <person name="Grigoriev I.V."/>
            <person name="Henrissat B."/>
            <person name="Lindahl B."/>
            <person name="Martin F."/>
        </authorList>
    </citation>
    <scope>NUCLEOTIDE SEQUENCE</scope>
    <source>
        <strain evidence="2">JB14</strain>
    </source>
</reference>
<keyword evidence="3" id="KW-1185">Reference proteome</keyword>
<dbReference type="Proteomes" id="UP000799118">
    <property type="component" value="Unassembled WGS sequence"/>
</dbReference>
<organism evidence="2 3">
    <name type="scientific">Gymnopus androsaceus JB14</name>
    <dbReference type="NCBI Taxonomy" id="1447944"/>
    <lineage>
        <taxon>Eukaryota</taxon>
        <taxon>Fungi</taxon>
        <taxon>Dikarya</taxon>
        <taxon>Basidiomycota</taxon>
        <taxon>Agaricomycotina</taxon>
        <taxon>Agaricomycetes</taxon>
        <taxon>Agaricomycetidae</taxon>
        <taxon>Agaricales</taxon>
        <taxon>Marasmiineae</taxon>
        <taxon>Omphalotaceae</taxon>
        <taxon>Gymnopus</taxon>
    </lineage>
</organism>
<accession>A0A6A4GUL5</accession>
<dbReference type="AlphaFoldDB" id="A0A6A4GUL5"/>
<dbReference type="EMBL" id="ML769693">
    <property type="protein sequence ID" value="KAE9389509.1"/>
    <property type="molecule type" value="Genomic_DNA"/>
</dbReference>
<protein>
    <submittedName>
        <fullName evidence="2">Uncharacterized protein</fullName>
    </submittedName>
</protein>
<gene>
    <name evidence="2" type="ORF">BT96DRAFT_1003151</name>
</gene>
<feature type="region of interest" description="Disordered" evidence="1">
    <location>
        <begin position="68"/>
        <end position="107"/>
    </location>
</feature>